<keyword evidence="12" id="KW-1185">Reference proteome</keyword>
<dbReference type="GO" id="GO:0016887">
    <property type="term" value="F:ATP hydrolysis activity"/>
    <property type="evidence" value="ECO:0007669"/>
    <property type="project" value="InterPro"/>
</dbReference>
<reference evidence="11" key="1">
    <citation type="submission" date="2019-10" db="EMBL/GenBank/DDBJ databases">
        <title>Nonomuraea sp. nov., isolated from Phyllanthus amarus.</title>
        <authorList>
            <person name="Klykleung N."/>
            <person name="Tanasupawat S."/>
        </authorList>
    </citation>
    <scope>NUCLEOTIDE SEQUENCE [LARGE SCALE GENOMIC DNA]</scope>
    <source>
        <strain evidence="11">3MP-10</strain>
    </source>
</reference>
<dbReference type="Gene3D" id="3.40.50.300">
    <property type="entry name" value="P-loop containing nucleotide triphosphate hydrolases"/>
    <property type="match status" value="1"/>
</dbReference>
<name>A0A5N5ZZ28_9ACTN</name>
<keyword evidence="4 11" id="KW-0067">ATP-binding</keyword>
<dbReference type="CDD" id="cd03228">
    <property type="entry name" value="ABCC_MRP_Like"/>
    <property type="match status" value="1"/>
</dbReference>
<comment type="caution">
    <text evidence="11">The sequence shown here is derived from an EMBL/GenBank/DDBJ whole genome shotgun (WGS) entry which is preliminary data.</text>
</comment>
<feature type="transmembrane region" description="Helical" evidence="8">
    <location>
        <begin position="94"/>
        <end position="111"/>
    </location>
</feature>
<dbReference type="SUPFAM" id="SSF90123">
    <property type="entry name" value="ABC transporter transmembrane region"/>
    <property type="match status" value="1"/>
</dbReference>
<dbReference type="PANTHER" id="PTHR24221:SF646">
    <property type="entry name" value="HAEMOLYSIN SECRETION ATP-BINDING PROTEIN"/>
    <property type="match status" value="1"/>
</dbReference>
<evidence type="ECO:0000313" key="11">
    <source>
        <dbReference type="EMBL" id="KAB8161192.1"/>
    </source>
</evidence>
<evidence type="ECO:0000256" key="7">
    <source>
        <dbReference type="SAM" id="MobiDB-lite"/>
    </source>
</evidence>
<feature type="domain" description="ABC transmembrane type-1" evidence="10">
    <location>
        <begin position="87"/>
        <end position="367"/>
    </location>
</feature>
<dbReference type="AlphaFoldDB" id="A0A5N5ZZ28"/>
<evidence type="ECO:0000256" key="1">
    <source>
        <dbReference type="ARBA" id="ARBA00004651"/>
    </source>
</evidence>
<dbReference type="Proteomes" id="UP000314251">
    <property type="component" value="Unassembled WGS sequence"/>
</dbReference>
<feature type="transmembrane region" description="Helical" evidence="8">
    <location>
        <begin position="310"/>
        <end position="332"/>
    </location>
</feature>
<dbReference type="InterPro" id="IPR039421">
    <property type="entry name" value="Type_1_exporter"/>
</dbReference>
<dbReference type="InterPro" id="IPR027417">
    <property type="entry name" value="P-loop_NTPase"/>
</dbReference>
<evidence type="ECO:0000256" key="8">
    <source>
        <dbReference type="SAM" id="Phobius"/>
    </source>
</evidence>
<dbReference type="PROSITE" id="PS50929">
    <property type="entry name" value="ABC_TM1F"/>
    <property type="match status" value="1"/>
</dbReference>
<evidence type="ECO:0000313" key="12">
    <source>
        <dbReference type="Proteomes" id="UP000314251"/>
    </source>
</evidence>
<dbReference type="SMART" id="SM00382">
    <property type="entry name" value="AAA"/>
    <property type="match status" value="1"/>
</dbReference>
<dbReference type="EMBL" id="VDLY02000021">
    <property type="protein sequence ID" value="KAB8161192.1"/>
    <property type="molecule type" value="Genomic_DNA"/>
</dbReference>
<keyword evidence="2 8" id="KW-0812">Transmembrane</keyword>
<feature type="domain" description="ABC transporter" evidence="9">
    <location>
        <begin position="401"/>
        <end position="645"/>
    </location>
</feature>
<dbReference type="InterPro" id="IPR003593">
    <property type="entry name" value="AAA+_ATPase"/>
</dbReference>
<dbReference type="GO" id="GO:0005524">
    <property type="term" value="F:ATP binding"/>
    <property type="evidence" value="ECO:0007669"/>
    <property type="project" value="UniProtKB-KW"/>
</dbReference>
<evidence type="ECO:0000256" key="6">
    <source>
        <dbReference type="ARBA" id="ARBA00023136"/>
    </source>
</evidence>
<accession>A0A5N5ZZ28</accession>
<organism evidence="11 12">
    <name type="scientific">Streptomyces mimosae</name>
    <dbReference type="NCBI Taxonomy" id="2586635"/>
    <lineage>
        <taxon>Bacteria</taxon>
        <taxon>Bacillati</taxon>
        <taxon>Actinomycetota</taxon>
        <taxon>Actinomycetes</taxon>
        <taxon>Kitasatosporales</taxon>
        <taxon>Streptomycetaceae</taxon>
        <taxon>Streptomyces</taxon>
    </lineage>
</organism>
<keyword evidence="3" id="KW-0547">Nucleotide-binding</keyword>
<dbReference type="InterPro" id="IPR003439">
    <property type="entry name" value="ABC_transporter-like_ATP-bd"/>
</dbReference>
<dbReference type="Gene3D" id="1.20.1560.10">
    <property type="entry name" value="ABC transporter type 1, transmembrane domain"/>
    <property type="match status" value="1"/>
</dbReference>
<dbReference type="PANTHER" id="PTHR24221">
    <property type="entry name" value="ATP-BINDING CASSETTE SUB-FAMILY B"/>
    <property type="match status" value="1"/>
</dbReference>
<evidence type="ECO:0000256" key="3">
    <source>
        <dbReference type="ARBA" id="ARBA00022741"/>
    </source>
</evidence>
<protein>
    <submittedName>
        <fullName evidence="11">ATP-binding cassette domain-containing protein</fullName>
    </submittedName>
</protein>
<feature type="transmembrane region" description="Helical" evidence="8">
    <location>
        <begin position="221"/>
        <end position="241"/>
    </location>
</feature>
<feature type="region of interest" description="Disordered" evidence="7">
    <location>
        <begin position="652"/>
        <end position="680"/>
    </location>
</feature>
<dbReference type="InterPro" id="IPR011527">
    <property type="entry name" value="ABC1_TM_dom"/>
</dbReference>
<keyword evidence="6 8" id="KW-0472">Membrane</keyword>
<dbReference type="GO" id="GO:0140359">
    <property type="term" value="F:ABC-type transporter activity"/>
    <property type="evidence" value="ECO:0007669"/>
    <property type="project" value="InterPro"/>
</dbReference>
<feature type="transmembrane region" description="Helical" evidence="8">
    <location>
        <begin position="123"/>
        <end position="144"/>
    </location>
</feature>
<dbReference type="PROSITE" id="PS50893">
    <property type="entry name" value="ABC_TRANSPORTER_2"/>
    <property type="match status" value="1"/>
</dbReference>
<evidence type="ECO:0000259" key="10">
    <source>
        <dbReference type="PROSITE" id="PS50929"/>
    </source>
</evidence>
<evidence type="ECO:0000256" key="4">
    <source>
        <dbReference type="ARBA" id="ARBA00022840"/>
    </source>
</evidence>
<dbReference type="Pfam" id="PF00005">
    <property type="entry name" value="ABC_tran"/>
    <property type="match status" value="1"/>
</dbReference>
<dbReference type="OrthoDB" id="9806127at2"/>
<proteinExistence type="predicted"/>
<dbReference type="GO" id="GO:0034040">
    <property type="term" value="F:ATPase-coupled lipid transmembrane transporter activity"/>
    <property type="evidence" value="ECO:0007669"/>
    <property type="project" value="TreeGrafter"/>
</dbReference>
<evidence type="ECO:0000256" key="5">
    <source>
        <dbReference type="ARBA" id="ARBA00022989"/>
    </source>
</evidence>
<comment type="subcellular location">
    <subcellularLocation>
        <location evidence="1">Cell membrane</location>
        <topology evidence="1">Multi-pass membrane protein</topology>
    </subcellularLocation>
</comment>
<evidence type="ECO:0000256" key="2">
    <source>
        <dbReference type="ARBA" id="ARBA00022692"/>
    </source>
</evidence>
<dbReference type="GO" id="GO:0005886">
    <property type="term" value="C:plasma membrane"/>
    <property type="evidence" value="ECO:0007669"/>
    <property type="project" value="UniProtKB-SubCell"/>
</dbReference>
<sequence>MRARRRAAADRRRAADHGPEVEISASERELFGGPLVYDTSWSQHEDVRYQLDLRSMIGGMPGLVGRAVGLAWRADRRATIQVAAAELLRGVSQALGLLGVNWLLATLLAGGEITERLRDAVPVAVLLGLVAGLGAVCGAVSTLATGPLEPKVERLARERYLERAYQVEMRAMEDEDFHRLLESAQYGATSARNMIRHAVSVIAALLSLAAAGAVLTTLHWLLLPMLLAIVLPRALATLSVARRRYRSFHRWVQHSRAAAMLGRLMTNTDAAPEIRVHGVGPYILRHFRGMSASQEGEQARLARLAARTELLAALCAGAAALATYLLLAGLLWTGAMALAAAGTAVLAIRTGTANLDGLVRQINYLHEESLYVGDLDRLIVESEHHRIPRGGGALPSPVRTIEFDRVCFAYPGGGGEPVLTDVSLTLPAEGGAVVALVGENGSGKSTLAKLLCGLYLPAGGSIRWNGVDVRELDRQAVFGHCAIVHQDHFRWPMTARVNATISRTDRPVDEERLADSAAHAGADRLVAELPRGWETLLSRTFKGGHQLSGGQWQRLGIARAHYRDAPLLVVDEPTAALDARAEARVFEQIRSLADRGQTIVLITHRMASVRHADVVHVLHEGRLVESGTPEELLADASGHYRALHDLQAAQFRPVPGQGPGPARGGKRPTGGARRTVEVDG</sequence>
<gene>
    <name evidence="11" type="ORF">FH607_026495</name>
</gene>
<keyword evidence="5 8" id="KW-1133">Transmembrane helix</keyword>
<dbReference type="RefSeq" id="WP_139673735.1">
    <property type="nucleotide sequence ID" value="NZ_VDLY02000021.1"/>
</dbReference>
<evidence type="ECO:0000259" key="9">
    <source>
        <dbReference type="PROSITE" id="PS50893"/>
    </source>
</evidence>
<dbReference type="InterPro" id="IPR036640">
    <property type="entry name" value="ABC1_TM_sf"/>
</dbReference>
<feature type="transmembrane region" description="Helical" evidence="8">
    <location>
        <begin position="198"/>
        <end position="215"/>
    </location>
</feature>
<dbReference type="SUPFAM" id="SSF52540">
    <property type="entry name" value="P-loop containing nucleoside triphosphate hydrolases"/>
    <property type="match status" value="1"/>
</dbReference>